<dbReference type="InterPro" id="IPR046373">
    <property type="entry name" value="Acyl-CoA_Oxase/DH_mid-dom_sf"/>
</dbReference>
<dbReference type="InterPro" id="IPR009100">
    <property type="entry name" value="AcylCoA_DH/oxidase_NM_dom_sf"/>
</dbReference>
<evidence type="ECO:0000256" key="3">
    <source>
        <dbReference type="ARBA" id="ARBA00023002"/>
    </source>
</evidence>
<dbReference type="Proteomes" id="UP001058860">
    <property type="component" value="Chromosome"/>
</dbReference>
<accession>A0ABY5PNS3</accession>
<feature type="domain" description="HpaB/PvcC/4-BUDH N-terminal" evidence="5">
    <location>
        <begin position="6"/>
        <end position="272"/>
    </location>
</feature>
<dbReference type="PANTHER" id="PTHR36117">
    <property type="entry name" value="4-HYDROXYPHENYLACETATE 3-MONOOXYGENASE-RELATED"/>
    <property type="match status" value="1"/>
</dbReference>
<dbReference type="Gene3D" id="1.10.3140.10">
    <property type="entry name" value="4-hydroxybutyryl-coa dehydratase, domain 1"/>
    <property type="match status" value="1"/>
</dbReference>
<dbReference type="InterPro" id="IPR004925">
    <property type="entry name" value="HpaB/PvcC/4-BUDH"/>
</dbReference>
<evidence type="ECO:0000313" key="7">
    <source>
        <dbReference type="Proteomes" id="UP001058860"/>
    </source>
</evidence>
<keyword evidence="1" id="KW-0285">Flavoprotein</keyword>
<organism evidence="6 7">
    <name type="scientific">Svornostia abyssi</name>
    <dbReference type="NCBI Taxonomy" id="2898438"/>
    <lineage>
        <taxon>Bacteria</taxon>
        <taxon>Bacillati</taxon>
        <taxon>Actinomycetota</taxon>
        <taxon>Thermoleophilia</taxon>
        <taxon>Solirubrobacterales</taxon>
        <taxon>Baekduiaceae</taxon>
        <taxon>Svornostia</taxon>
    </lineage>
</organism>
<dbReference type="InterPro" id="IPR024674">
    <property type="entry name" value="HpaB/PvcC/4-BUDH_N"/>
</dbReference>
<keyword evidence="3" id="KW-0560">Oxidoreductase</keyword>
<gene>
    <name evidence="6" type="ORF">LRS13_24990</name>
</gene>
<dbReference type="PANTHER" id="PTHR36117:SF3">
    <property type="entry name" value="4-HYDROXYPHENYLACETATE 3-MONOOXYGENASE-RELATED"/>
    <property type="match status" value="1"/>
</dbReference>
<dbReference type="Gene3D" id="2.40.110.10">
    <property type="entry name" value="Butyryl-CoA Dehydrogenase, subunit A, domain 2"/>
    <property type="match status" value="1"/>
</dbReference>
<reference evidence="7" key="1">
    <citation type="submission" date="2021-11" db="EMBL/GenBank/DDBJ databases">
        <title>Cultivation dependent microbiological survey of springs from the worlds oldest radium mine currently devoted to the extraction of radon-saturated water.</title>
        <authorList>
            <person name="Kapinusova G."/>
            <person name="Smrhova T."/>
            <person name="Strejcek M."/>
            <person name="Suman J."/>
            <person name="Jani K."/>
            <person name="Pajer P."/>
            <person name="Uhlik O."/>
        </authorList>
    </citation>
    <scope>NUCLEOTIDE SEQUENCE [LARGE SCALE GENOMIC DNA]</scope>
    <source>
        <strain evidence="7">J379</strain>
    </source>
</reference>
<dbReference type="InterPro" id="IPR024719">
    <property type="entry name" value="HpaB/PvcC/4-BUDH_C"/>
</dbReference>
<evidence type="ECO:0000259" key="5">
    <source>
        <dbReference type="Pfam" id="PF11794"/>
    </source>
</evidence>
<dbReference type="Pfam" id="PF11794">
    <property type="entry name" value="HpaB_N"/>
    <property type="match status" value="1"/>
</dbReference>
<evidence type="ECO:0000256" key="2">
    <source>
        <dbReference type="ARBA" id="ARBA00022827"/>
    </source>
</evidence>
<evidence type="ECO:0000259" key="4">
    <source>
        <dbReference type="Pfam" id="PF03241"/>
    </source>
</evidence>
<evidence type="ECO:0000313" key="6">
    <source>
        <dbReference type="EMBL" id="UUY06376.1"/>
    </source>
</evidence>
<dbReference type="Pfam" id="PF03241">
    <property type="entry name" value="HpaB"/>
    <property type="match status" value="1"/>
</dbReference>
<dbReference type="RefSeq" id="WP_353866865.1">
    <property type="nucleotide sequence ID" value="NZ_CP088295.1"/>
</dbReference>
<evidence type="ECO:0000256" key="1">
    <source>
        <dbReference type="ARBA" id="ARBA00022630"/>
    </source>
</evidence>
<protein>
    <submittedName>
        <fullName evidence="6">4-hydroxybutyryl-CoA dehydratase</fullName>
    </submittedName>
</protein>
<dbReference type="PIRSF" id="PIRSF000331">
    <property type="entry name" value="HpaA_HpaB"/>
    <property type="match status" value="1"/>
</dbReference>
<proteinExistence type="predicted"/>
<feature type="domain" description="HpaB/PvcC/4-BUDH C-terminal" evidence="4">
    <location>
        <begin position="281"/>
        <end position="478"/>
    </location>
</feature>
<dbReference type="SUPFAM" id="SSF56645">
    <property type="entry name" value="Acyl-CoA dehydrogenase NM domain-like"/>
    <property type="match status" value="1"/>
</dbReference>
<keyword evidence="2" id="KW-0274">FAD</keyword>
<dbReference type="Gene3D" id="1.20.140.10">
    <property type="entry name" value="Butyryl-CoA Dehydrogenase, subunit A, domain 3"/>
    <property type="match status" value="1"/>
</dbReference>
<name>A0ABY5PNS3_9ACTN</name>
<dbReference type="InterPro" id="IPR036250">
    <property type="entry name" value="AcylCo_DH-like_C"/>
</dbReference>
<keyword evidence="7" id="KW-1185">Reference proteome</keyword>
<dbReference type="EMBL" id="CP088295">
    <property type="protein sequence ID" value="UUY06376.1"/>
    <property type="molecule type" value="Genomic_DNA"/>
</dbReference>
<dbReference type="SUPFAM" id="SSF47203">
    <property type="entry name" value="Acyl-CoA dehydrogenase C-terminal domain-like"/>
    <property type="match status" value="1"/>
</dbReference>
<sequence length="484" mass="53448">MPVIVTGDDYLQSVRDRGTTLYMFGERIEEPADHPIIQPSINALKATYDLAIDEPELATAYSPIIDARVNRFLHVAESPQDLMDKHAMQRRLGQLTGTCFQRCTGLDTISVLHSATYDVDAKHGTSYHQRYLRFLAEAQRHNILIAVGMTDPKGDRGKPPHQQADPDLFLHVSGRNEHGVFLRGAKAHMTGGWNQHWICVVPTMNLGEADKDYAVVGIVPADAEGITYVYGRQASDTRALEPGTIDKGNAKFGGQEVLVHFDDVFVPWEHVMLDGETEFAQLLVSRFTAYHRASYVCKTGLGDVLTGAAAEIVDMNGVPGAAHIRDKLVEMVHLNETIYSSSIASAARATQLDSGIWMNDEMLSNVCKHNVTRFPYEIARLAQDLAGGIVATMPSEADLRSEEVGPLLERMLAGREDVPTEDRMRIIRLIENLTLGRNAVGYLTESLHGAGSPQGQRIQIWRGMDVELKKVLARKLAGIEESPT</sequence>